<accession>A0A7K3LSY2</accession>
<dbReference type="CDD" id="cd00093">
    <property type="entry name" value="HTH_XRE"/>
    <property type="match status" value="1"/>
</dbReference>
<feature type="DNA-binding region" description="H-T-H motif" evidence="2">
    <location>
        <begin position="118"/>
        <end position="137"/>
    </location>
</feature>
<reference evidence="5 6" key="1">
    <citation type="submission" date="2020-01" db="EMBL/GenBank/DDBJ databases">
        <title>Investigation of new actinobacteria for the biodesulphurisation of diesel fuel.</title>
        <authorList>
            <person name="Athi Narayanan S.M."/>
        </authorList>
    </citation>
    <scope>NUCLEOTIDE SEQUENCE [LARGE SCALE GENOMIC DNA]</scope>
    <source>
        <strain evidence="5 6">213E</strain>
    </source>
</reference>
<keyword evidence="1 2" id="KW-0238">DNA-binding</keyword>
<evidence type="ECO:0000256" key="2">
    <source>
        <dbReference type="PROSITE-ProRule" id="PRU00335"/>
    </source>
</evidence>
<dbReference type="InterPro" id="IPR036271">
    <property type="entry name" value="Tet_transcr_reg_TetR-rel_C_sf"/>
</dbReference>
<dbReference type="PRINTS" id="PR00455">
    <property type="entry name" value="HTHTETR"/>
</dbReference>
<evidence type="ECO:0000259" key="3">
    <source>
        <dbReference type="PROSITE" id="PS50943"/>
    </source>
</evidence>
<dbReference type="InterPro" id="IPR001647">
    <property type="entry name" value="HTH_TetR"/>
</dbReference>
<dbReference type="PANTHER" id="PTHR30055">
    <property type="entry name" value="HTH-TYPE TRANSCRIPTIONAL REGULATOR RUTR"/>
    <property type="match status" value="1"/>
</dbReference>
<comment type="caution">
    <text evidence="5">The sequence shown here is derived from an EMBL/GenBank/DDBJ whole genome shotgun (WGS) entry which is preliminary data.</text>
</comment>
<dbReference type="PROSITE" id="PS50977">
    <property type="entry name" value="HTH_TETR_2"/>
    <property type="match status" value="1"/>
</dbReference>
<evidence type="ECO:0000256" key="1">
    <source>
        <dbReference type="ARBA" id="ARBA00023125"/>
    </source>
</evidence>
<dbReference type="Gene3D" id="1.10.357.10">
    <property type="entry name" value="Tetracycline Repressor, domain 2"/>
    <property type="match status" value="1"/>
</dbReference>
<dbReference type="InterPro" id="IPR010982">
    <property type="entry name" value="Lambda_DNA-bd_dom_sf"/>
</dbReference>
<dbReference type="InterPro" id="IPR041490">
    <property type="entry name" value="KstR2_TetR_C"/>
</dbReference>
<dbReference type="InterPro" id="IPR009057">
    <property type="entry name" value="Homeodomain-like_sf"/>
</dbReference>
<dbReference type="SUPFAM" id="SSF47413">
    <property type="entry name" value="lambda repressor-like DNA-binding domains"/>
    <property type="match status" value="1"/>
</dbReference>
<dbReference type="SUPFAM" id="SSF46689">
    <property type="entry name" value="Homeodomain-like"/>
    <property type="match status" value="1"/>
</dbReference>
<dbReference type="GO" id="GO:0000976">
    <property type="term" value="F:transcription cis-regulatory region binding"/>
    <property type="evidence" value="ECO:0007669"/>
    <property type="project" value="TreeGrafter"/>
</dbReference>
<feature type="domain" description="HTH cro/C1-type" evidence="3">
    <location>
        <begin position="15"/>
        <end position="70"/>
    </location>
</feature>
<dbReference type="GO" id="GO:0003700">
    <property type="term" value="F:DNA-binding transcription factor activity"/>
    <property type="evidence" value="ECO:0007669"/>
    <property type="project" value="TreeGrafter"/>
</dbReference>
<dbReference type="PANTHER" id="PTHR30055:SF237">
    <property type="entry name" value="TRANSCRIPTIONAL REPRESSOR MCE3R"/>
    <property type="match status" value="1"/>
</dbReference>
<evidence type="ECO:0000259" key="4">
    <source>
        <dbReference type="PROSITE" id="PS50977"/>
    </source>
</evidence>
<dbReference type="Pfam" id="PF17932">
    <property type="entry name" value="TetR_C_24"/>
    <property type="match status" value="1"/>
</dbReference>
<dbReference type="InterPro" id="IPR050109">
    <property type="entry name" value="HTH-type_TetR-like_transc_reg"/>
</dbReference>
<organism evidence="5 6">
    <name type="scientific">Gordonia desulfuricans</name>
    <dbReference type="NCBI Taxonomy" id="89051"/>
    <lineage>
        <taxon>Bacteria</taxon>
        <taxon>Bacillati</taxon>
        <taxon>Actinomycetota</taxon>
        <taxon>Actinomycetes</taxon>
        <taxon>Mycobacteriales</taxon>
        <taxon>Gordoniaceae</taxon>
        <taxon>Gordonia</taxon>
    </lineage>
</organism>
<gene>
    <name evidence="5" type="ORF">GYA93_17300</name>
</gene>
<dbReference type="SUPFAM" id="SSF48498">
    <property type="entry name" value="Tetracyclin repressor-like, C-terminal domain"/>
    <property type="match status" value="1"/>
</dbReference>
<dbReference type="SMART" id="SM00530">
    <property type="entry name" value="HTH_XRE"/>
    <property type="match status" value="1"/>
</dbReference>
<dbReference type="InterPro" id="IPR001387">
    <property type="entry name" value="Cro/C1-type_HTH"/>
</dbReference>
<keyword evidence="6" id="KW-1185">Reference proteome</keyword>
<evidence type="ECO:0000313" key="5">
    <source>
        <dbReference type="EMBL" id="NDK91322.1"/>
    </source>
</evidence>
<feature type="domain" description="HTH tetR-type" evidence="4">
    <location>
        <begin position="95"/>
        <end position="155"/>
    </location>
</feature>
<name>A0A7K3LSY2_9ACTN</name>
<dbReference type="AlphaFoldDB" id="A0A7K3LSY2"/>
<evidence type="ECO:0000313" key="6">
    <source>
        <dbReference type="Proteomes" id="UP000466307"/>
    </source>
</evidence>
<dbReference type="Pfam" id="PF01381">
    <property type="entry name" value="HTH_3"/>
    <property type="match status" value="1"/>
</dbReference>
<proteinExistence type="predicted"/>
<dbReference type="EMBL" id="JAADZU010000064">
    <property type="protein sequence ID" value="NDK91322.1"/>
    <property type="molecule type" value="Genomic_DNA"/>
</dbReference>
<sequence length="286" mass="30690">MLFSVAERDAVGAAVRRSRENAGITLRDLAGKLGVSVGTMSAIENDKVAVTVDRLTAIAEALGVGAPELLTYDAATPPPRPRTETDDADWRHFDALDLDPVLAAAVEVFTETGYHGATMRLVATAAGISVAGIYHHHRSKQHLLVALFDTMLDDLGWRMDAAATETDDPVTAFANMVEALALCQAQRRDLAFIVATEMRSLEEPDRSRVADARRAVQHRLDRAASAAVAAGDFATRTPHSTARAVATMCIAMPHWFSPGGPQTAADVAAEYADLALAMMHHRVRPD</sequence>
<protein>
    <submittedName>
        <fullName evidence="5">TetR family transcriptional regulator</fullName>
    </submittedName>
</protein>
<dbReference type="Pfam" id="PF00440">
    <property type="entry name" value="TetR_N"/>
    <property type="match status" value="1"/>
</dbReference>
<dbReference type="Gene3D" id="1.10.260.40">
    <property type="entry name" value="lambda repressor-like DNA-binding domains"/>
    <property type="match status" value="1"/>
</dbReference>
<dbReference type="Proteomes" id="UP000466307">
    <property type="component" value="Unassembled WGS sequence"/>
</dbReference>
<dbReference type="PROSITE" id="PS50943">
    <property type="entry name" value="HTH_CROC1"/>
    <property type="match status" value="1"/>
</dbReference>